<dbReference type="KEGG" id="rtg:NCTC13098_02879"/>
<protein>
    <submittedName>
        <fullName evidence="5">Phage tail fibre repeat</fullName>
    </submittedName>
</protein>
<keyword evidence="2" id="KW-0945">Host-virus interaction</keyword>
<evidence type="ECO:0000256" key="3">
    <source>
        <dbReference type="SAM" id="MobiDB-lite"/>
    </source>
</evidence>
<dbReference type="GO" id="GO:0046718">
    <property type="term" value="P:symbiont entry into host cell"/>
    <property type="evidence" value="ECO:0007669"/>
    <property type="project" value="InterPro"/>
</dbReference>
<evidence type="ECO:0000256" key="2">
    <source>
        <dbReference type="ARBA" id="ARBA00022581"/>
    </source>
</evidence>
<feature type="region of interest" description="Disordered" evidence="3">
    <location>
        <begin position="291"/>
        <end position="319"/>
    </location>
</feature>
<dbReference type="AlphaFoldDB" id="A0A3P8JIA7"/>
<dbReference type="Pfam" id="PF03406">
    <property type="entry name" value="Phage_fiber_2"/>
    <property type="match status" value="1"/>
</dbReference>
<evidence type="ECO:0000313" key="5">
    <source>
        <dbReference type="EMBL" id="VDR26528.1"/>
    </source>
</evidence>
<dbReference type="GO" id="GO:0019062">
    <property type="term" value="P:virion attachment to host cell"/>
    <property type="evidence" value="ECO:0007669"/>
    <property type="project" value="InterPro"/>
</dbReference>
<evidence type="ECO:0000313" key="6">
    <source>
        <dbReference type="Proteomes" id="UP000274346"/>
    </source>
</evidence>
<dbReference type="Proteomes" id="UP000274346">
    <property type="component" value="Chromosome"/>
</dbReference>
<accession>A0A3P8JIA7</accession>
<comment type="subcellular location">
    <subcellularLocation>
        <location evidence="1">Virion</location>
    </subcellularLocation>
</comment>
<dbReference type="InterPro" id="IPR051934">
    <property type="entry name" value="Phage_Tail_Fiber_Structural"/>
</dbReference>
<dbReference type="PANTHER" id="PTHR35191:SF1">
    <property type="entry name" value="PROPHAGE SIDE TAIL FIBER PROTEIN HOMOLOG STFQ-RELATED"/>
    <property type="match status" value="1"/>
</dbReference>
<reference evidence="5 6" key="1">
    <citation type="submission" date="2018-12" db="EMBL/GenBank/DDBJ databases">
        <authorList>
            <consortium name="Pathogen Informatics"/>
        </authorList>
    </citation>
    <scope>NUCLEOTIDE SEQUENCE [LARGE SCALE GENOMIC DNA]</scope>
    <source>
        <strain evidence="5 6">NCTC13098</strain>
    </source>
</reference>
<organism evidence="5 6">
    <name type="scientific">Raoultella terrigena</name>
    <name type="common">Klebsiella terrigena</name>
    <dbReference type="NCBI Taxonomy" id="577"/>
    <lineage>
        <taxon>Bacteria</taxon>
        <taxon>Pseudomonadati</taxon>
        <taxon>Pseudomonadota</taxon>
        <taxon>Gammaproteobacteria</taxon>
        <taxon>Enterobacterales</taxon>
        <taxon>Enterobacteriaceae</taxon>
        <taxon>Klebsiella/Raoultella group</taxon>
        <taxon>Raoultella</taxon>
    </lineage>
</organism>
<proteinExistence type="predicted"/>
<dbReference type="InterPro" id="IPR022225">
    <property type="entry name" value="Phage_tail_fibre_N"/>
</dbReference>
<feature type="domain" description="Phage tail fibre protein N-terminal" evidence="4">
    <location>
        <begin position="4"/>
        <end position="150"/>
    </location>
</feature>
<dbReference type="Pfam" id="PF12571">
    <property type="entry name" value="Phage_tail_fib"/>
    <property type="match status" value="1"/>
</dbReference>
<gene>
    <name evidence="5" type="ORF">NCTC13098_02879</name>
</gene>
<evidence type="ECO:0000256" key="1">
    <source>
        <dbReference type="ARBA" id="ARBA00004328"/>
    </source>
</evidence>
<evidence type="ECO:0000259" key="4">
    <source>
        <dbReference type="Pfam" id="PF12571"/>
    </source>
</evidence>
<dbReference type="PANTHER" id="PTHR35191">
    <property type="entry name" value="PROPHAGE SIDE TAIL FIBER PROTEIN HOMOLOG STFQ-RELATED"/>
    <property type="match status" value="1"/>
</dbReference>
<name>A0A3P8JIA7_RAOTE</name>
<sequence length="387" mass="41096">MSEKKYISLVTAAGLQKIAGAVVSGVKVAITAMAVGDSNGTLRRPDDDQSGLVNELFRTTLNSLKETGDAKNIIEAEMIMPPEVGGFTLREAALFDDDGVCLAVANIPETYKPLLSEGSGRFSIIRMRIAVSSTEAVELLTDPGVVVATIEAVIQAGNDAKDYTDNQLSAHAESRNHPDATLTEKGFTQLSNATDSDSEKRAATPAAAKAAIAEAIRGAWELDNPVGTTRFFSQNLDPNERWPWSQWVYTGENKTIRVGKADGSNVGTTGGSDTVTLQKANLPAVQIDVTGETSEEPEQKLTTTRGGVHNHGGVAGKDDPWEIGGDVRQLFNPKELGVTDDAGEHEHEVTVPAHDHTISGKTANLGNGQAISVVEAHTLLMCWARVA</sequence>
<dbReference type="InterPro" id="IPR005068">
    <property type="entry name" value="Phage_lambda_Stf-r2"/>
</dbReference>
<dbReference type="EMBL" id="LR131271">
    <property type="protein sequence ID" value="VDR26528.1"/>
    <property type="molecule type" value="Genomic_DNA"/>
</dbReference>